<sequence>MTTAQQFGYALPAGTDLIKYGDDAITQNANKSAELFTRAFAGDFTPQPIPVGADLNKLGDGFWYARTASQSASVLNKPAGQTDNPFEVEIRTSNEGSFKYQVQEYSGYSGARAGYWKRNTSNATGSAFLPWARLDNELVSSTGLAGIANMLRVQEFKDAIGPITTNGRAAVAFRWDHGLANFNASIRPLLEARNFKYALALSSRNFNAGENAGVTPATVNGWTLAEVWNHGANSHQDESSVAGLTDQIVTGLTELQAALPAKKIWGYMVPGTGGTGQGGFGGGANPEAFYKTLAGDLILTNHAVSSGSFPGTARRPLDGEVRQGMAHFTMEAQTVARIKLEVDNAIATRTGLQLMMHPSLLNGSGYLTTAQLTEVLDYIKAKQDSGDIVVLSPYEMTVADASPEKSVLTRNITNLWDGGAGGGTVTLTRTGNMVELSVYGSTATAEIIKLNPLPAGFRPPTNRIFGDPFYGSSSAAERALIYSTGRIDVFSTTEGANIYGALSWPTKDPWPTVLPGTPA</sequence>
<reference evidence="1 2" key="1">
    <citation type="submission" date="2018-09" db="EMBL/GenBank/DDBJ databases">
        <authorList>
            <person name="Fryberger R.B."/>
            <person name="Stoner T.H."/>
            <person name="Garlena R.A."/>
            <person name="Russell D.A."/>
            <person name="Pope W.H."/>
            <person name="Jacobs-Sera D."/>
            <person name="Hatfull G.F."/>
        </authorList>
    </citation>
    <scope>NUCLEOTIDE SEQUENCE [LARGE SCALE GENOMIC DNA]</scope>
</reference>
<organism evidence="1 2">
    <name type="scientific">Arthrobacter phage Adaia</name>
    <dbReference type="NCBI Taxonomy" id="2419945"/>
    <lineage>
        <taxon>Viruses</taxon>
        <taxon>Duplodnaviria</taxon>
        <taxon>Heunggongvirae</taxon>
        <taxon>Uroviricota</taxon>
        <taxon>Caudoviricetes</taxon>
        <taxon>Adaiavirus</taxon>
        <taxon>Adaiavirus adaia</taxon>
    </lineage>
</organism>
<evidence type="ECO:0000313" key="1">
    <source>
        <dbReference type="EMBL" id="AYN56802.1"/>
    </source>
</evidence>
<proteinExistence type="predicted"/>
<accession>A0A3G2KCR0</accession>
<name>A0A3G2KCR0_9CAUD</name>
<dbReference type="Proteomes" id="UP000268902">
    <property type="component" value="Segment"/>
</dbReference>
<dbReference type="RefSeq" id="YP_010649370.1">
    <property type="nucleotide sequence ID" value="NC_070766.1"/>
</dbReference>
<gene>
    <name evidence="1" type="primary">14</name>
    <name evidence="1" type="ORF">PBI_ADAIA_14</name>
</gene>
<evidence type="ECO:0000313" key="2">
    <source>
        <dbReference type="Proteomes" id="UP000268902"/>
    </source>
</evidence>
<dbReference type="KEGG" id="vg:77924919"/>
<dbReference type="GeneID" id="77924919"/>
<dbReference type="EMBL" id="MH834594">
    <property type="protein sequence ID" value="AYN56802.1"/>
    <property type="molecule type" value="Genomic_DNA"/>
</dbReference>
<protein>
    <submittedName>
        <fullName evidence="1">Minor tail protein</fullName>
    </submittedName>
</protein>
<keyword evidence="2" id="KW-1185">Reference proteome</keyword>